<feature type="region of interest" description="Disordered" evidence="1">
    <location>
        <begin position="114"/>
        <end position="135"/>
    </location>
</feature>
<evidence type="ECO:0000313" key="2">
    <source>
        <dbReference type="EMBL" id="TMX00548.1"/>
    </source>
</evidence>
<evidence type="ECO:0000256" key="1">
    <source>
        <dbReference type="SAM" id="MobiDB-lite"/>
    </source>
</evidence>
<gene>
    <name evidence="2" type="ORF">EJD97_000584</name>
</gene>
<organism evidence="2">
    <name type="scientific">Solanum chilense</name>
    <name type="common">Tomato</name>
    <name type="synonym">Lycopersicon chilense</name>
    <dbReference type="NCBI Taxonomy" id="4083"/>
    <lineage>
        <taxon>Eukaryota</taxon>
        <taxon>Viridiplantae</taxon>
        <taxon>Streptophyta</taxon>
        <taxon>Embryophyta</taxon>
        <taxon>Tracheophyta</taxon>
        <taxon>Spermatophyta</taxon>
        <taxon>Magnoliopsida</taxon>
        <taxon>eudicotyledons</taxon>
        <taxon>Gunneridae</taxon>
        <taxon>Pentapetalae</taxon>
        <taxon>asterids</taxon>
        <taxon>lamiids</taxon>
        <taxon>Solanales</taxon>
        <taxon>Solanaceae</taxon>
        <taxon>Solanoideae</taxon>
        <taxon>Solaneae</taxon>
        <taxon>Solanum</taxon>
        <taxon>Solanum subgen. Lycopersicon</taxon>
    </lineage>
</organism>
<sequence length="135" mass="15299">MLLDNMNISRLIVYAQPIEKSKLKRRGRDSKRDRSEEQGKHRFKKRSPNQHSSSAPKAIQERFGGSHVAKPTCTTCGKRHYRKCLAGTSGRNGYGKYDHMVKYFPTLGARLKEAKKASHSGPNLDDQSNTHFNAL</sequence>
<comment type="caution">
    <text evidence="2">The sequence shown here is derived from an EMBL/GenBank/DDBJ whole genome shotgun (WGS) entry which is preliminary data.</text>
</comment>
<dbReference type="EMBL" id="RXGB01001046">
    <property type="protein sequence ID" value="TMX00548.1"/>
    <property type="molecule type" value="Genomic_DNA"/>
</dbReference>
<feature type="compositionally biased region" description="Polar residues" evidence="1">
    <location>
        <begin position="125"/>
        <end position="135"/>
    </location>
</feature>
<dbReference type="AlphaFoldDB" id="A0A6N2C247"/>
<feature type="region of interest" description="Disordered" evidence="1">
    <location>
        <begin position="22"/>
        <end position="70"/>
    </location>
</feature>
<reference evidence="2" key="1">
    <citation type="submission" date="2019-05" db="EMBL/GenBank/DDBJ databases">
        <title>The de novo reference genome and transcriptome assemblies of the wild tomato species Solanum chilense.</title>
        <authorList>
            <person name="Stam R."/>
            <person name="Nosenko T."/>
            <person name="Hoerger A.C."/>
            <person name="Stephan W."/>
            <person name="Seidel M.A."/>
            <person name="Kuhn J.M.M."/>
            <person name="Haberer G."/>
            <person name="Tellier A."/>
        </authorList>
    </citation>
    <scope>NUCLEOTIDE SEQUENCE</scope>
    <source>
        <tissue evidence="2">Mature leaves</tissue>
    </source>
</reference>
<name>A0A6N2C247_SOLCI</name>
<accession>A0A6N2C247</accession>
<feature type="compositionally biased region" description="Basic and acidic residues" evidence="1">
    <location>
        <begin position="30"/>
        <end position="40"/>
    </location>
</feature>
<protein>
    <submittedName>
        <fullName evidence="2">Uncharacterized protein</fullName>
    </submittedName>
</protein>
<proteinExistence type="predicted"/>